<reference evidence="1 2" key="1">
    <citation type="submission" date="2020-01" db="EMBL/GenBank/DDBJ databases">
        <title>Genome analysis of Anaerocolumna sp. CBA3638.</title>
        <authorList>
            <person name="Kim J."/>
            <person name="Roh S.W."/>
        </authorList>
    </citation>
    <scope>NUCLEOTIDE SEQUENCE [LARGE SCALE GENOMIC DNA]</scope>
    <source>
        <strain evidence="1 2">CBA3638</strain>
    </source>
</reference>
<dbReference type="AlphaFoldDB" id="A0A6P1TNI7"/>
<gene>
    <name evidence="1" type="ORF">Ana3638_11825</name>
</gene>
<proteinExistence type="predicted"/>
<dbReference type="KEGG" id="anr:Ana3638_11825"/>
<keyword evidence="2" id="KW-1185">Reference proteome</keyword>
<dbReference type="Proteomes" id="UP000464314">
    <property type="component" value="Chromosome"/>
</dbReference>
<evidence type="ECO:0000313" key="2">
    <source>
        <dbReference type="Proteomes" id="UP000464314"/>
    </source>
</evidence>
<dbReference type="RefSeq" id="WP_161838201.1">
    <property type="nucleotide sequence ID" value="NZ_CP048000.1"/>
</dbReference>
<dbReference type="EMBL" id="CP048000">
    <property type="protein sequence ID" value="QHQ61376.1"/>
    <property type="molecule type" value="Genomic_DNA"/>
</dbReference>
<evidence type="ECO:0000313" key="1">
    <source>
        <dbReference type="EMBL" id="QHQ61376.1"/>
    </source>
</evidence>
<name>A0A6P1TNI7_9FIRM</name>
<organism evidence="1 2">
    <name type="scientific">Anaerocolumna sedimenticola</name>
    <dbReference type="NCBI Taxonomy" id="2696063"/>
    <lineage>
        <taxon>Bacteria</taxon>
        <taxon>Bacillati</taxon>
        <taxon>Bacillota</taxon>
        <taxon>Clostridia</taxon>
        <taxon>Lachnospirales</taxon>
        <taxon>Lachnospiraceae</taxon>
        <taxon>Anaerocolumna</taxon>
    </lineage>
</organism>
<sequence length="79" mass="9592">MPKESNKKPIPVIASFNKEGQIMPIYIQVEVAPIKLLEVTYCNEYADHYFYRVSYVLHNFLMDAYLYYYFDKHVWMIEE</sequence>
<protein>
    <submittedName>
        <fullName evidence="1">Uncharacterized protein</fullName>
    </submittedName>
</protein>
<accession>A0A6P1TNI7</accession>